<protein>
    <submittedName>
        <fullName evidence="1">Uncharacterized protein</fullName>
    </submittedName>
</protein>
<dbReference type="EMBL" id="BBTG02000009">
    <property type="protein sequence ID" value="GAO16520.1"/>
    <property type="molecule type" value="Genomic_DNA"/>
</dbReference>
<dbReference type="Proteomes" id="UP000054053">
    <property type="component" value="Unassembled WGS sequence"/>
</dbReference>
<dbReference type="AlphaFoldDB" id="A0A1B5KZF9"/>
<organism evidence="1 2">
    <name type="scientific">Ustilaginoidea virens</name>
    <name type="common">Rice false smut fungus</name>
    <name type="synonym">Villosiclava virens</name>
    <dbReference type="NCBI Taxonomy" id="1159556"/>
    <lineage>
        <taxon>Eukaryota</taxon>
        <taxon>Fungi</taxon>
        <taxon>Dikarya</taxon>
        <taxon>Ascomycota</taxon>
        <taxon>Pezizomycotina</taxon>
        <taxon>Sordariomycetes</taxon>
        <taxon>Hypocreomycetidae</taxon>
        <taxon>Hypocreales</taxon>
        <taxon>Clavicipitaceae</taxon>
        <taxon>Ustilaginoidea</taxon>
    </lineage>
</organism>
<reference evidence="2" key="1">
    <citation type="journal article" date="2016" name="Genome Announc.">
        <title>Genome sequence of Ustilaginoidea virens IPU010, a rice pathogenic fungus causing false smut.</title>
        <authorList>
            <person name="Kumagai T."/>
            <person name="Ishii T."/>
            <person name="Terai G."/>
            <person name="Umemura M."/>
            <person name="Machida M."/>
            <person name="Asai K."/>
        </authorList>
    </citation>
    <scope>NUCLEOTIDE SEQUENCE [LARGE SCALE GENOMIC DNA]</scope>
    <source>
        <strain evidence="2">IPU010</strain>
    </source>
</reference>
<proteinExistence type="predicted"/>
<name>A0A1B5KZF9_USTVR</name>
<gene>
    <name evidence="1" type="ORF">UVI_02023960</name>
</gene>
<sequence length="181" mass="19862">MRGARRKHCPKVATSLEWAGPVQCGTCALGLWLVGPGKLCQSCRGLEPELGPNRLAACDRACRRGTHAHVAFVLRGLCRAHPWQRLDSPAGAKRGVQFCWGGDSQLGPRRLIVAKPLRLVGNLVDFVMCFFLETTALNLACLRTPYLVVGLLPATSWKEAPFRELQRNLGGCSRTKEWLSG</sequence>
<comment type="caution">
    <text evidence="1">The sequence shown here is derived from an EMBL/GenBank/DDBJ whole genome shotgun (WGS) entry which is preliminary data.</text>
</comment>
<accession>A0A1B5KZF9</accession>
<evidence type="ECO:0000313" key="1">
    <source>
        <dbReference type="EMBL" id="GAO16520.1"/>
    </source>
</evidence>
<evidence type="ECO:0000313" key="2">
    <source>
        <dbReference type="Proteomes" id="UP000054053"/>
    </source>
</evidence>